<dbReference type="OrthoDB" id="882446at2"/>
<dbReference type="EMBL" id="VAJM01000020">
    <property type="protein sequence ID" value="TLM87885.1"/>
    <property type="molecule type" value="Genomic_DNA"/>
</dbReference>
<evidence type="ECO:0000313" key="3">
    <source>
        <dbReference type="Proteomes" id="UP000305517"/>
    </source>
</evidence>
<reference evidence="2 3" key="1">
    <citation type="submission" date="2019-05" db="EMBL/GenBank/DDBJ databases">
        <title>Hymenobacter edaphi sp. nov., isolated from abandoned arsenic-contaminated farmland soil.</title>
        <authorList>
            <person name="Nie L."/>
        </authorList>
    </citation>
    <scope>NUCLEOTIDE SEQUENCE [LARGE SCALE GENOMIC DNA]</scope>
    <source>
        <strain evidence="2 3">1-3-3-8</strain>
    </source>
</reference>
<keyword evidence="1" id="KW-0732">Signal</keyword>
<feature type="signal peptide" evidence="1">
    <location>
        <begin position="1"/>
        <end position="21"/>
    </location>
</feature>
<evidence type="ECO:0000313" key="2">
    <source>
        <dbReference type="EMBL" id="TLM87885.1"/>
    </source>
</evidence>
<dbReference type="AlphaFoldDB" id="A0A5R8WHN1"/>
<keyword evidence="3" id="KW-1185">Reference proteome</keyword>
<proteinExistence type="predicted"/>
<protein>
    <submittedName>
        <fullName evidence="2">Uncharacterized protein</fullName>
    </submittedName>
</protein>
<comment type="caution">
    <text evidence="2">The sequence shown here is derived from an EMBL/GenBank/DDBJ whole genome shotgun (WGS) entry which is preliminary data.</text>
</comment>
<organism evidence="2 3">
    <name type="scientific">Hymenobacter jeollabukensis</name>
    <dbReference type="NCBI Taxonomy" id="2025313"/>
    <lineage>
        <taxon>Bacteria</taxon>
        <taxon>Pseudomonadati</taxon>
        <taxon>Bacteroidota</taxon>
        <taxon>Cytophagia</taxon>
        <taxon>Cytophagales</taxon>
        <taxon>Hymenobacteraceae</taxon>
        <taxon>Hymenobacter</taxon>
    </lineage>
</organism>
<gene>
    <name evidence="2" type="ORF">FDY95_24905</name>
</gene>
<accession>A0A5R8WHN1</accession>
<dbReference type="RefSeq" id="WP_138082271.1">
    <property type="nucleotide sequence ID" value="NZ_VAJM01000020.1"/>
</dbReference>
<feature type="chain" id="PRO_5024338073" evidence="1">
    <location>
        <begin position="22"/>
        <end position="154"/>
    </location>
</feature>
<name>A0A5R8WHN1_9BACT</name>
<dbReference type="Proteomes" id="UP000305517">
    <property type="component" value="Unassembled WGS sequence"/>
</dbReference>
<evidence type="ECO:0000256" key="1">
    <source>
        <dbReference type="SAM" id="SignalP"/>
    </source>
</evidence>
<sequence length="154" mass="16966">MHLFILWASLARLCGAPAVPAQTELFPGEQQLAGCALDMPLTYLKKDMPAAISAARAHQNEELVLVSYHPQTHQLSTQRLYVLVFTNKTGKEIIYQESAAEHRRPSATRKTLFVRLNPLTDRYYTAACFDEAVAASPALQALLVPTTATNALGR</sequence>